<evidence type="ECO:0000313" key="2">
    <source>
        <dbReference type="EMBL" id="KKY37616.1"/>
    </source>
</evidence>
<dbReference type="PANTHER" id="PTHR43546:SF9">
    <property type="entry name" value="L-ASCORBATE-6-PHOSPHATE LACTONASE ULAG-RELATED"/>
    <property type="match status" value="1"/>
</dbReference>
<dbReference type="AlphaFoldDB" id="A0A0G2FUE4"/>
<dbReference type="EMBL" id="LCUC01000081">
    <property type="protein sequence ID" value="KKY37616.1"/>
    <property type="molecule type" value="Genomic_DNA"/>
</dbReference>
<keyword evidence="3" id="KW-1185">Reference proteome</keyword>
<dbReference type="Proteomes" id="UP000034680">
    <property type="component" value="Unassembled WGS sequence"/>
</dbReference>
<name>A0A0G2FUE4_9PEZI</name>
<dbReference type="InterPro" id="IPR036866">
    <property type="entry name" value="RibonucZ/Hydroxyglut_hydro"/>
</dbReference>
<dbReference type="Gene3D" id="3.60.15.10">
    <property type="entry name" value="Ribonuclease Z/Hydroxyacylglutathione hydrolase-like"/>
    <property type="match status" value="1"/>
</dbReference>
<dbReference type="PANTHER" id="PTHR43546">
    <property type="entry name" value="UPF0173 METAL-DEPENDENT HYDROLASE MJ1163-RELATED"/>
    <property type="match status" value="1"/>
</dbReference>
<organism evidence="2 3">
    <name type="scientific">Diaporthe ampelina</name>
    <dbReference type="NCBI Taxonomy" id="1214573"/>
    <lineage>
        <taxon>Eukaryota</taxon>
        <taxon>Fungi</taxon>
        <taxon>Dikarya</taxon>
        <taxon>Ascomycota</taxon>
        <taxon>Pezizomycotina</taxon>
        <taxon>Sordariomycetes</taxon>
        <taxon>Sordariomycetidae</taxon>
        <taxon>Diaporthales</taxon>
        <taxon>Diaporthaceae</taxon>
        <taxon>Diaporthe</taxon>
    </lineage>
</organism>
<dbReference type="InterPro" id="IPR050114">
    <property type="entry name" value="UPF0173_UPF0282_UlaG_hydrolase"/>
</dbReference>
<dbReference type="GO" id="GO:0016787">
    <property type="term" value="F:hydrolase activity"/>
    <property type="evidence" value="ECO:0007669"/>
    <property type="project" value="UniProtKB-KW"/>
</dbReference>
<accession>A0A0G2FUE4</accession>
<dbReference type="OrthoDB" id="332863at2759"/>
<evidence type="ECO:0000313" key="3">
    <source>
        <dbReference type="Proteomes" id="UP000034680"/>
    </source>
</evidence>
<keyword evidence="1 2" id="KW-0378">Hydrolase</keyword>
<sequence>MPSSSSKSTTSITHVGTATAILSIDGINFLTDPFDHWDNLDDLGRQLLDGRHVLTTRDGASKLAPCPGVRIFRGTGEPCVHLPGGECTGFVVECDEFGVGVDGKPNAVYYFSGDTIYVEEASRGLREKWNVVVALLNLGRASVPFAEEKLQITMDGSQAARLFREIGAEVLVPMHCESWGHFTQFGGGLREVFKQEGLEESVSWMEPG</sequence>
<dbReference type="SUPFAM" id="SSF56281">
    <property type="entry name" value="Metallo-hydrolase/oxidoreductase"/>
    <property type="match status" value="1"/>
</dbReference>
<proteinExistence type="predicted"/>
<gene>
    <name evidence="2" type="ORF">UCDDA912_g02371</name>
</gene>
<comment type="caution">
    <text evidence="2">The sequence shown here is derived from an EMBL/GenBank/DDBJ whole genome shotgun (WGS) entry which is preliminary data.</text>
</comment>
<protein>
    <submittedName>
        <fullName evidence="2">Putative zn-dependent hydrolases of the beta-lactamase</fullName>
    </submittedName>
</protein>
<reference evidence="2 3" key="1">
    <citation type="submission" date="2015-05" db="EMBL/GenBank/DDBJ databases">
        <title>Distinctive expansion of gene families associated with plant cell wall degradation and secondary metabolism in the genomes of grapevine trunk pathogens.</title>
        <authorList>
            <person name="Lawrence D.P."/>
            <person name="Travadon R."/>
            <person name="Rolshausen P.E."/>
            <person name="Baumgartner K."/>
        </authorList>
    </citation>
    <scope>NUCLEOTIDE SEQUENCE [LARGE SCALE GENOMIC DNA]</scope>
    <source>
        <strain evidence="2">DA912</strain>
    </source>
</reference>
<evidence type="ECO:0000256" key="1">
    <source>
        <dbReference type="ARBA" id="ARBA00022801"/>
    </source>
</evidence>
<reference evidence="2 3" key="2">
    <citation type="submission" date="2015-05" db="EMBL/GenBank/DDBJ databases">
        <authorList>
            <person name="Morales-Cruz A."/>
            <person name="Amrine K.C."/>
            <person name="Cantu D."/>
        </authorList>
    </citation>
    <scope>NUCLEOTIDE SEQUENCE [LARGE SCALE GENOMIC DNA]</scope>
    <source>
        <strain evidence="2">DA912</strain>
    </source>
</reference>